<dbReference type="Proteomes" id="UP000655287">
    <property type="component" value="Unassembled WGS sequence"/>
</dbReference>
<name>A0A919UYW9_9ACTN</name>
<sequence length="426" mass="46301">MARKVRPTIPVLPVLGNLALIRARERAAPPRMAEIQARLLRSLVRHAHARVPYYRRVLDPAAVAALRDAADLAALPVLDRAALNAVPAAEMLARGFGPDTTRAASTSGSTGVPVTLHYSERDLGHLRASYLHDLLMSGLRPLDRIGYFRVGSFRRHRLERFGLARNVHVNTSLPVAEQADRFLAGRPTFVAGFPYAIAALVGELERRGVRYPHAHTVVFGGETATPDARAHVLRYFGATGHEMYASVEAYTIARSCPRGALHLRSAEVVVEVEHDDGTVSVADGEGEILVTRLRAEAMPLLRYRLGDRVVVTPDDCGCGVLRTPIVRRVQGRPDDRVRARDGSLVHADFLAYPALSVPGIRALQIVQLRPGAVEIVVVPAPDAGPGLPETVRRAVLPAAAGFDVTVRAAEAIAPERNGKIRLVRRR</sequence>
<evidence type="ECO:0000313" key="2">
    <source>
        <dbReference type="Proteomes" id="UP000655287"/>
    </source>
</evidence>
<reference evidence="1" key="1">
    <citation type="submission" date="2021-01" db="EMBL/GenBank/DDBJ databases">
        <title>Whole genome shotgun sequence of Sphaerisporangium rufum NBRC 109079.</title>
        <authorList>
            <person name="Komaki H."/>
            <person name="Tamura T."/>
        </authorList>
    </citation>
    <scope>NUCLEOTIDE SEQUENCE</scope>
    <source>
        <strain evidence="1">NBRC 109079</strain>
    </source>
</reference>
<accession>A0A919UYW9</accession>
<dbReference type="InterPro" id="IPR042099">
    <property type="entry name" value="ANL_N_sf"/>
</dbReference>
<comment type="caution">
    <text evidence="1">The sequence shown here is derived from an EMBL/GenBank/DDBJ whole genome shotgun (WGS) entry which is preliminary data.</text>
</comment>
<dbReference type="SUPFAM" id="SSF56801">
    <property type="entry name" value="Acetyl-CoA synthetase-like"/>
    <property type="match status" value="1"/>
</dbReference>
<dbReference type="InterPro" id="IPR053158">
    <property type="entry name" value="CapK_Type1_Caps_Biosynth"/>
</dbReference>
<proteinExistence type="predicted"/>
<dbReference type="PANTHER" id="PTHR36932:SF1">
    <property type="entry name" value="CAPSULAR POLYSACCHARIDE BIOSYNTHESIS PROTEIN"/>
    <property type="match status" value="1"/>
</dbReference>
<dbReference type="RefSeq" id="WP_203986194.1">
    <property type="nucleotide sequence ID" value="NZ_BOOU01000048.1"/>
</dbReference>
<dbReference type="EMBL" id="BOOU01000048">
    <property type="protein sequence ID" value="GII78476.1"/>
    <property type="molecule type" value="Genomic_DNA"/>
</dbReference>
<dbReference type="PANTHER" id="PTHR36932">
    <property type="entry name" value="CAPSULAR POLYSACCHARIDE BIOSYNTHESIS PROTEIN"/>
    <property type="match status" value="1"/>
</dbReference>
<gene>
    <name evidence="1" type="ORF">Sru01_34580</name>
</gene>
<protein>
    <submittedName>
        <fullName evidence="1">Capsular polysaccharide biosynthesis protein</fullName>
    </submittedName>
</protein>
<evidence type="ECO:0000313" key="1">
    <source>
        <dbReference type="EMBL" id="GII78476.1"/>
    </source>
</evidence>
<dbReference type="AlphaFoldDB" id="A0A919UYW9"/>
<dbReference type="Gene3D" id="3.40.50.12780">
    <property type="entry name" value="N-terminal domain of ligase-like"/>
    <property type="match status" value="1"/>
</dbReference>
<organism evidence="1 2">
    <name type="scientific">Sphaerisporangium rufum</name>
    <dbReference type="NCBI Taxonomy" id="1381558"/>
    <lineage>
        <taxon>Bacteria</taxon>
        <taxon>Bacillati</taxon>
        <taxon>Actinomycetota</taxon>
        <taxon>Actinomycetes</taxon>
        <taxon>Streptosporangiales</taxon>
        <taxon>Streptosporangiaceae</taxon>
        <taxon>Sphaerisporangium</taxon>
    </lineage>
</organism>
<keyword evidence="2" id="KW-1185">Reference proteome</keyword>